<dbReference type="PROSITE" id="PS51698">
    <property type="entry name" value="U_BOX"/>
    <property type="match status" value="1"/>
</dbReference>
<evidence type="ECO:0000256" key="4">
    <source>
        <dbReference type="ARBA" id="ARBA00022679"/>
    </source>
</evidence>
<dbReference type="Pfam" id="PF00514">
    <property type="entry name" value="Arm"/>
    <property type="match status" value="1"/>
</dbReference>
<dbReference type="GO" id="GO:0007166">
    <property type="term" value="P:cell surface receptor signaling pathway"/>
    <property type="evidence" value="ECO:0007669"/>
    <property type="project" value="InterPro"/>
</dbReference>
<sequence>MMVLDALNSGPTAEAISQIIDTIAEFLYYASDVLVKKDSFKELSAYLERISPILKALKKGKVSDSEKFNHAIEILSREVRDAKQLAEECSKKNKVYLLMNCRTIIKRLQNITSEISRVIGLLPLATQGLSNGIIEEITKLCENMQAAEFKAAIAEEEILEKIESGIQEKNVDRSYANALLVLIADSVGITNEKSTMKKELDEFKSEIENARLRKDLAEAIQMDQIIALLERADAASSPREKERKYFDKRRSLGSQPLEPLQSFYCPITRDVMVDPVETSSGQTFERSAIEKWFADGNKLCPLTMVPLDTSVLRPNKTLKQSIEEWKDRNTMITIASMTEKIQSGDDEEVLHCLQKLHDLCEQKGQHREWVLLENYIPVLIRLLNAKNRDVRNNALVILCLLAKDSEDAKERIAKVDNAIESIVHSLGRRLGERKLAVALLLELSKYDLLREHIGKVQGCILLLVTMSSSDDNQSARDATELLEKLSYSDQNVIQMAKANYFKQLLQRLSTGSDEVKMLMATTLAEMELTDHNKESLFESGILAPLLHLVSHNDVQMKIVALKALQNLSSLKKNGLEMIRQGATRPLLNILFQHSIPSSSLWEHVAPIIMQLAASTMSQDAQTPVSLLECDEDVFNLFSLITYNVPDVRQYTIQTFYALCQSPSASYIRTKLRECTAVQVLVKLFETENQKLRGSAVKLFSCLVEGCDEAIILENVNEKCIETLARILKSSSDEEEIVSTMGIICSLPENHQITQWLLDAGALVTIYNYIQEGKDKDLQRSKLVETSVSALCRFTVPTNLDWQKRAAEIGIITILVQLLESGTMLTKQQAALSLAQFSKSSQGLSRPLPKRKGLWCFSSSAAESGCLVHGGLCTVKTSFCLLEADAVVPLTKVLGESDPGACEASLDALLTLIEGERLHSGSRVLADANAIPLIIRFLGSPSPGLQDKSLHALERIFRLVEYKQQYGPSAQMPLVDLTQRGNGSIRSMAARILAHLNVLHDQSSYF</sequence>
<evidence type="ECO:0000259" key="7">
    <source>
        <dbReference type="PROSITE" id="PS51698"/>
    </source>
</evidence>
<name>A0A445CPK3_ARAHY</name>
<accession>A0A445CPK3</accession>
<dbReference type="CDD" id="cd16664">
    <property type="entry name" value="RING-Ubox_PUB"/>
    <property type="match status" value="1"/>
</dbReference>
<dbReference type="Proteomes" id="UP000289738">
    <property type="component" value="Chromosome A06"/>
</dbReference>
<dbReference type="UniPathway" id="UPA00143"/>
<reference evidence="8 9" key="1">
    <citation type="submission" date="2019-01" db="EMBL/GenBank/DDBJ databases">
        <title>Sequencing of cultivated peanut Arachis hypogaea provides insights into genome evolution and oil improvement.</title>
        <authorList>
            <person name="Chen X."/>
        </authorList>
    </citation>
    <scope>NUCLEOTIDE SEQUENCE [LARGE SCALE GENOMIC DNA]</scope>
    <source>
        <strain evidence="9">cv. Fuhuasheng</strain>
        <tissue evidence="8">Leaves</tissue>
    </source>
</reference>
<evidence type="ECO:0000256" key="3">
    <source>
        <dbReference type="ARBA" id="ARBA00012483"/>
    </source>
</evidence>
<dbReference type="InterPro" id="IPR045210">
    <property type="entry name" value="RING-Ubox_PUB"/>
</dbReference>
<dbReference type="AlphaFoldDB" id="A0A445CPK3"/>
<dbReference type="PANTHER" id="PTHR45958">
    <property type="entry name" value="RING-TYPE E3 UBIQUITIN TRANSFERASE"/>
    <property type="match status" value="1"/>
</dbReference>
<dbReference type="GO" id="GO:0016567">
    <property type="term" value="P:protein ubiquitination"/>
    <property type="evidence" value="ECO:0007669"/>
    <property type="project" value="UniProtKB-UniPathway"/>
</dbReference>
<dbReference type="SMART" id="SM00185">
    <property type="entry name" value="ARM"/>
    <property type="match status" value="6"/>
</dbReference>
<keyword evidence="6" id="KW-0175">Coiled coil</keyword>
<dbReference type="OrthoDB" id="7537227at2759"/>
<evidence type="ECO:0000313" key="8">
    <source>
        <dbReference type="EMBL" id="RYR52838.1"/>
    </source>
</evidence>
<evidence type="ECO:0000256" key="1">
    <source>
        <dbReference type="ARBA" id="ARBA00000900"/>
    </source>
</evidence>
<dbReference type="Pfam" id="PF04564">
    <property type="entry name" value="U-box"/>
    <property type="match status" value="1"/>
</dbReference>
<dbReference type="InterPro" id="IPR036537">
    <property type="entry name" value="Adaptor_Cbl_N_dom_sf"/>
</dbReference>
<dbReference type="GO" id="GO:0061630">
    <property type="term" value="F:ubiquitin protein ligase activity"/>
    <property type="evidence" value="ECO:0007669"/>
    <property type="project" value="UniProtKB-EC"/>
</dbReference>
<keyword evidence="4" id="KW-0808">Transferase</keyword>
<evidence type="ECO:0000256" key="6">
    <source>
        <dbReference type="SAM" id="Coils"/>
    </source>
</evidence>
<dbReference type="Gene3D" id="1.25.10.10">
    <property type="entry name" value="Leucine-rich Repeat Variant"/>
    <property type="match status" value="3"/>
</dbReference>
<dbReference type="InterPro" id="IPR013083">
    <property type="entry name" value="Znf_RING/FYVE/PHD"/>
</dbReference>
<dbReference type="InterPro" id="IPR059179">
    <property type="entry name" value="MLKL-like_MCAfunc"/>
</dbReference>
<organism evidence="8 9">
    <name type="scientific">Arachis hypogaea</name>
    <name type="common">Peanut</name>
    <dbReference type="NCBI Taxonomy" id="3818"/>
    <lineage>
        <taxon>Eukaryota</taxon>
        <taxon>Viridiplantae</taxon>
        <taxon>Streptophyta</taxon>
        <taxon>Embryophyta</taxon>
        <taxon>Tracheophyta</taxon>
        <taxon>Spermatophyta</taxon>
        <taxon>Magnoliopsida</taxon>
        <taxon>eudicotyledons</taxon>
        <taxon>Gunneridae</taxon>
        <taxon>Pentapetalae</taxon>
        <taxon>rosids</taxon>
        <taxon>fabids</taxon>
        <taxon>Fabales</taxon>
        <taxon>Fabaceae</taxon>
        <taxon>Papilionoideae</taxon>
        <taxon>50 kb inversion clade</taxon>
        <taxon>dalbergioids sensu lato</taxon>
        <taxon>Dalbergieae</taxon>
        <taxon>Pterocarpus clade</taxon>
        <taxon>Arachis</taxon>
    </lineage>
</organism>
<dbReference type="SUPFAM" id="SSF57850">
    <property type="entry name" value="RING/U-box"/>
    <property type="match status" value="1"/>
</dbReference>
<dbReference type="InterPro" id="IPR011989">
    <property type="entry name" value="ARM-like"/>
</dbReference>
<dbReference type="InterPro" id="IPR000225">
    <property type="entry name" value="Armadillo"/>
</dbReference>
<dbReference type="STRING" id="3818.A0A445CPK3"/>
<dbReference type="SUPFAM" id="SSF48371">
    <property type="entry name" value="ARM repeat"/>
    <property type="match status" value="1"/>
</dbReference>
<dbReference type="EC" id="2.3.2.27" evidence="3"/>
<evidence type="ECO:0000313" key="9">
    <source>
        <dbReference type="Proteomes" id="UP000289738"/>
    </source>
</evidence>
<dbReference type="Gramene" id="arahy.Tifrunner.gnm2.ann2.Ah06g019900.1">
    <property type="protein sequence ID" value="arahy.Tifrunner.gnm2.ann2.Ah06g019900.1-CDS"/>
    <property type="gene ID" value="arahy.Tifrunner.gnm2.ann2.Ah06g019900"/>
</dbReference>
<keyword evidence="9" id="KW-1185">Reference proteome</keyword>
<dbReference type="EMBL" id="SDMP01000006">
    <property type="protein sequence ID" value="RYR52838.1"/>
    <property type="molecule type" value="Genomic_DNA"/>
</dbReference>
<dbReference type="CDD" id="cd21037">
    <property type="entry name" value="MLKL_NTD"/>
    <property type="match status" value="1"/>
</dbReference>
<dbReference type="PANTHER" id="PTHR45958:SF5">
    <property type="entry name" value="RING-TYPE E3 UBIQUITIN TRANSFERASE"/>
    <property type="match status" value="1"/>
</dbReference>
<dbReference type="InterPro" id="IPR016024">
    <property type="entry name" value="ARM-type_fold"/>
</dbReference>
<feature type="coiled-coil region" evidence="6">
    <location>
        <begin position="193"/>
        <end position="220"/>
    </location>
</feature>
<dbReference type="InterPro" id="IPR003613">
    <property type="entry name" value="Ubox_domain"/>
</dbReference>
<dbReference type="SMR" id="A0A445CPK3"/>
<protein>
    <recommendedName>
        <fullName evidence="3">RING-type E3 ubiquitin transferase</fullName>
        <ecNumber evidence="3">2.3.2.27</ecNumber>
    </recommendedName>
</protein>
<evidence type="ECO:0000256" key="5">
    <source>
        <dbReference type="ARBA" id="ARBA00022737"/>
    </source>
</evidence>
<comment type="catalytic activity">
    <reaction evidence="1">
        <text>S-ubiquitinyl-[E2 ubiquitin-conjugating enzyme]-L-cysteine + [acceptor protein]-L-lysine = [E2 ubiquitin-conjugating enzyme]-L-cysteine + N(6)-ubiquitinyl-[acceptor protein]-L-lysine.</text>
        <dbReference type="EC" id="2.3.2.27"/>
    </reaction>
</comment>
<evidence type="ECO:0000256" key="2">
    <source>
        <dbReference type="ARBA" id="ARBA00004906"/>
    </source>
</evidence>
<dbReference type="Gene3D" id="1.20.930.20">
    <property type="entry name" value="Adaptor protein Cbl, N-terminal domain"/>
    <property type="match status" value="1"/>
</dbReference>
<keyword evidence="5" id="KW-0677">Repeat</keyword>
<proteinExistence type="predicted"/>
<comment type="caution">
    <text evidence="8">The sequence shown here is derived from an EMBL/GenBank/DDBJ whole genome shotgun (WGS) entry which is preliminary data.</text>
</comment>
<feature type="domain" description="U-box" evidence="7">
    <location>
        <begin position="258"/>
        <end position="332"/>
    </location>
</feature>
<dbReference type="Gene3D" id="3.30.40.10">
    <property type="entry name" value="Zinc/RING finger domain, C3HC4 (zinc finger)"/>
    <property type="match status" value="1"/>
</dbReference>
<gene>
    <name evidence="8" type="ORF">Ahy_A06g027707</name>
</gene>
<comment type="pathway">
    <text evidence="2">Protein modification; protein ubiquitination.</text>
</comment>
<dbReference type="InterPro" id="IPR052608">
    <property type="entry name" value="U-box_domain_protein"/>
</dbReference>
<dbReference type="SMART" id="SM00504">
    <property type="entry name" value="Ubox"/>
    <property type="match status" value="1"/>
</dbReference>